<evidence type="ECO:0000313" key="1">
    <source>
        <dbReference type="EMBL" id="KAF0476725.1"/>
    </source>
</evidence>
<dbReference type="EMBL" id="WTPW01000823">
    <property type="protein sequence ID" value="KAF0476725.1"/>
    <property type="molecule type" value="Genomic_DNA"/>
</dbReference>
<evidence type="ECO:0000313" key="2">
    <source>
        <dbReference type="Proteomes" id="UP000439903"/>
    </source>
</evidence>
<comment type="caution">
    <text evidence="1">The sequence shown here is derived from an EMBL/GenBank/DDBJ whole genome shotgun (WGS) entry which is preliminary data.</text>
</comment>
<organism evidence="1 2">
    <name type="scientific">Gigaspora margarita</name>
    <dbReference type="NCBI Taxonomy" id="4874"/>
    <lineage>
        <taxon>Eukaryota</taxon>
        <taxon>Fungi</taxon>
        <taxon>Fungi incertae sedis</taxon>
        <taxon>Mucoromycota</taxon>
        <taxon>Glomeromycotina</taxon>
        <taxon>Glomeromycetes</taxon>
        <taxon>Diversisporales</taxon>
        <taxon>Gigasporaceae</taxon>
        <taxon>Gigaspora</taxon>
    </lineage>
</organism>
<accession>A0A8H4ABP6</accession>
<dbReference type="PANTHER" id="PTHR34415:SF1">
    <property type="entry name" value="INTEGRASE CATALYTIC DOMAIN-CONTAINING PROTEIN"/>
    <property type="match status" value="1"/>
</dbReference>
<reference evidence="1 2" key="1">
    <citation type="journal article" date="2019" name="Environ. Microbiol.">
        <title>At the nexus of three kingdoms: the genome of the mycorrhizal fungus Gigaspora margarita provides insights into plant, endobacterial and fungal interactions.</title>
        <authorList>
            <person name="Venice F."/>
            <person name="Ghignone S."/>
            <person name="Salvioli di Fossalunga A."/>
            <person name="Amselem J."/>
            <person name="Novero M."/>
            <person name="Xianan X."/>
            <person name="Sedzielewska Toro K."/>
            <person name="Morin E."/>
            <person name="Lipzen A."/>
            <person name="Grigoriev I.V."/>
            <person name="Henrissat B."/>
            <person name="Martin F.M."/>
            <person name="Bonfante P."/>
        </authorList>
    </citation>
    <scope>NUCLEOTIDE SEQUENCE [LARGE SCALE GENOMIC DNA]</scope>
    <source>
        <strain evidence="1 2">BEG34</strain>
    </source>
</reference>
<name>A0A8H4ABP6_GIGMA</name>
<sequence>MLQPPTVNDFRPVYNLVELELEDHEENELVLDTIHDLKSFFQNSNNSLEERELELFVKSQLTSFEISNEKEKNKIQKHTYRYNYNYFLPLCRPAYLELCGINNYLLSILQNHLQSNGLTERVYGNSRRASKTKSRVFLDLSIILPIKQFLVQYGMIHGLPSPLQHQDDSVPRTSDLCEVCTSFKAKLLVTKQNVDEYNEVQAEYNKHKEAADLERKHYNNNIEESKNNPDIAHICYDWAQSVHIPFLPQQVGSLYFKSSFSVNIFGVCKTGEQNYQLNFLMVENEFLKEFQKVLILR</sequence>
<keyword evidence="2" id="KW-1185">Reference proteome</keyword>
<dbReference type="AlphaFoldDB" id="A0A8H4ABP6"/>
<dbReference type="PANTHER" id="PTHR34415">
    <property type="entry name" value="INTEGRASE CATALYTIC DOMAIN-CONTAINING PROTEIN"/>
    <property type="match status" value="1"/>
</dbReference>
<protein>
    <submittedName>
        <fullName evidence="1">Chaperonin: PROVISIONAL</fullName>
    </submittedName>
</protein>
<proteinExistence type="predicted"/>
<dbReference type="Proteomes" id="UP000439903">
    <property type="component" value="Unassembled WGS sequence"/>
</dbReference>
<gene>
    <name evidence="1" type="ORF">F8M41_024354</name>
</gene>